<evidence type="ECO:0000256" key="3">
    <source>
        <dbReference type="ARBA" id="ARBA00022525"/>
    </source>
</evidence>
<organism evidence="7 8">
    <name type="scientific">Phytophthora boehmeriae</name>
    <dbReference type="NCBI Taxonomy" id="109152"/>
    <lineage>
        <taxon>Eukaryota</taxon>
        <taxon>Sar</taxon>
        <taxon>Stramenopiles</taxon>
        <taxon>Oomycota</taxon>
        <taxon>Peronosporomycetes</taxon>
        <taxon>Peronosporales</taxon>
        <taxon>Peronosporaceae</taxon>
        <taxon>Phytophthora</taxon>
    </lineage>
</organism>
<evidence type="ECO:0000313" key="7">
    <source>
        <dbReference type="EMBL" id="KAG7401764.1"/>
    </source>
</evidence>
<proteinExistence type="inferred from homology"/>
<accession>A0A8T1X8T0</accession>
<dbReference type="PROSITE" id="PS51257">
    <property type="entry name" value="PROKAR_LIPOPROTEIN"/>
    <property type="match status" value="1"/>
</dbReference>
<feature type="compositionally biased region" description="Acidic residues" evidence="6">
    <location>
        <begin position="64"/>
        <end position="82"/>
    </location>
</feature>
<protein>
    <recommendedName>
        <fullName evidence="5">RxLR effector protein</fullName>
    </recommendedName>
</protein>
<comment type="subcellular location">
    <subcellularLocation>
        <location evidence="1 5">Secreted</location>
    </subcellularLocation>
</comment>
<gene>
    <name evidence="7" type="ORF">PHYBOEH_011053</name>
</gene>
<keyword evidence="4 5" id="KW-0732">Signal</keyword>
<name>A0A8T1X8T0_9STRA</name>
<sequence length="171" mass="18793">MRLHSVFVLAVVTLLACTDTILVAANSDQRSVSKTSDRGAGQETAVSGRKLGRGKRFLRVVDSTDADDEEDEDDRGDEEDEERGAIVPASAVTKLEGLAGQTAKINNQLAAPIKGKRQYALWFLKGYKPKDVADLLKVPTTGAGFSGTKAYAYYMRYVNYWQNWIARAMGR</sequence>
<comment type="similarity">
    <text evidence="2 5">Belongs to the RxLR effector family.</text>
</comment>
<comment type="domain">
    <text evidence="5">The RxLR-dEER motif acts to carry the protein into the host cell cytoplasm through binding to cell surface phosphatidylinositol-3-phosphate.</text>
</comment>
<comment type="caution">
    <text evidence="7">The sequence shown here is derived from an EMBL/GenBank/DDBJ whole genome shotgun (WGS) entry which is preliminary data.</text>
</comment>
<evidence type="ECO:0000256" key="6">
    <source>
        <dbReference type="SAM" id="MobiDB-lite"/>
    </source>
</evidence>
<dbReference type="Proteomes" id="UP000693981">
    <property type="component" value="Unassembled WGS sequence"/>
</dbReference>
<comment type="function">
    <text evidence="5">Effector that suppresses plant defense responses during pathogen infection.</text>
</comment>
<dbReference type="Pfam" id="PF16810">
    <property type="entry name" value="RXLR"/>
    <property type="match status" value="1"/>
</dbReference>
<keyword evidence="3 5" id="KW-0964">Secreted</keyword>
<keyword evidence="8" id="KW-1185">Reference proteome</keyword>
<evidence type="ECO:0000256" key="5">
    <source>
        <dbReference type="RuleBase" id="RU367124"/>
    </source>
</evidence>
<evidence type="ECO:0000256" key="4">
    <source>
        <dbReference type="ARBA" id="ARBA00022729"/>
    </source>
</evidence>
<dbReference type="InterPro" id="IPR031825">
    <property type="entry name" value="RXLR"/>
</dbReference>
<reference evidence="7" key="1">
    <citation type="submission" date="2021-02" db="EMBL/GenBank/DDBJ databases">
        <authorList>
            <person name="Palmer J.M."/>
        </authorList>
    </citation>
    <scope>NUCLEOTIDE SEQUENCE</scope>
    <source>
        <strain evidence="7">SCRP23</strain>
    </source>
</reference>
<dbReference type="AlphaFoldDB" id="A0A8T1X8T0"/>
<dbReference type="GO" id="GO:0005576">
    <property type="term" value="C:extracellular region"/>
    <property type="evidence" value="ECO:0007669"/>
    <property type="project" value="UniProtKB-SubCell"/>
</dbReference>
<dbReference type="EMBL" id="JAGDFL010000008">
    <property type="protein sequence ID" value="KAG7401764.1"/>
    <property type="molecule type" value="Genomic_DNA"/>
</dbReference>
<feature type="region of interest" description="Disordered" evidence="6">
    <location>
        <begin position="62"/>
        <end position="84"/>
    </location>
</feature>
<evidence type="ECO:0000256" key="2">
    <source>
        <dbReference type="ARBA" id="ARBA00010400"/>
    </source>
</evidence>
<evidence type="ECO:0000256" key="1">
    <source>
        <dbReference type="ARBA" id="ARBA00004613"/>
    </source>
</evidence>
<evidence type="ECO:0000313" key="8">
    <source>
        <dbReference type="Proteomes" id="UP000693981"/>
    </source>
</evidence>
<feature type="chain" id="PRO_5035960352" description="RxLR effector protein" evidence="5">
    <location>
        <begin position="19"/>
        <end position="171"/>
    </location>
</feature>
<feature type="signal peptide" evidence="5">
    <location>
        <begin position="1"/>
        <end position="18"/>
    </location>
</feature>